<organism evidence="2 3">
    <name type="scientific">Salinomyces thailandicus</name>
    <dbReference type="NCBI Taxonomy" id="706561"/>
    <lineage>
        <taxon>Eukaryota</taxon>
        <taxon>Fungi</taxon>
        <taxon>Dikarya</taxon>
        <taxon>Ascomycota</taxon>
        <taxon>Pezizomycotina</taxon>
        <taxon>Dothideomycetes</taxon>
        <taxon>Dothideomycetidae</taxon>
        <taxon>Mycosphaerellales</taxon>
        <taxon>Teratosphaeriaceae</taxon>
        <taxon>Salinomyces</taxon>
    </lineage>
</organism>
<dbReference type="EMBL" id="NAJL01000009">
    <property type="protein sequence ID" value="TKA31043.1"/>
    <property type="molecule type" value="Genomic_DNA"/>
</dbReference>
<dbReference type="PANTHER" id="PTHR42791:SF1">
    <property type="entry name" value="N-ACETYLTRANSFERASE DOMAIN-CONTAINING PROTEIN"/>
    <property type="match status" value="1"/>
</dbReference>
<dbReference type="GO" id="GO:0016747">
    <property type="term" value="F:acyltransferase activity, transferring groups other than amino-acyl groups"/>
    <property type="evidence" value="ECO:0007669"/>
    <property type="project" value="InterPro"/>
</dbReference>
<accession>A0A4U0U754</accession>
<dbReference type="CDD" id="cd04301">
    <property type="entry name" value="NAT_SF"/>
    <property type="match status" value="1"/>
</dbReference>
<name>A0A4U0U754_9PEZI</name>
<keyword evidence="3" id="KW-1185">Reference proteome</keyword>
<dbReference type="InterPro" id="IPR000182">
    <property type="entry name" value="GNAT_dom"/>
</dbReference>
<feature type="domain" description="N-acetyltransferase" evidence="1">
    <location>
        <begin position="126"/>
        <end position="225"/>
    </location>
</feature>
<sequence>MEAPKITTGGRERVNPTSALYKDAFQHDPVVTYLLNNFSVSARQAYLLTYFQRLLGAAGLNAAEFLEADDWASAAVIMPPGSRVDNLWTLIPAGLIGMVYQVGLRGSYRMLGEYVPLADSMKAKGLRGWKRYYYVFYVATKEEERGRGLSSALLRQVQDGARREGLPVWLEATTVGSMRLYASLGFETVGQVTLGEGIASADGTQKKGGEGVPVWGMVWWPKQEP</sequence>
<proteinExistence type="predicted"/>
<dbReference type="Proteomes" id="UP000308549">
    <property type="component" value="Unassembled WGS sequence"/>
</dbReference>
<evidence type="ECO:0000259" key="1">
    <source>
        <dbReference type="PROSITE" id="PS51186"/>
    </source>
</evidence>
<gene>
    <name evidence="2" type="ORF">B0A50_02011</name>
</gene>
<evidence type="ECO:0000313" key="2">
    <source>
        <dbReference type="EMBL" id="TKA31043.1"/>
    </source>
</evidence>
<dbReference type="SUPFAM" id="SSF55729">
    <property type="entry name" value="Acyl-CoA N-acyltransferases (Nat)"/>
    <property type="match status" value="1"/>
</dbReference>
<dbReference type="PANTHER" id="PTHR42791">
    <property type="entry name" value="GNAT FAMILY ACETYLTRANSFERASE"/>
    <property type="match status" value="1"/>
</dbReference>
<comment type="caution">
    <text evidence="2">The sequence shown here is derived from an EMBL/GenBank/DDBJ whole genome shotgun (WGS) entry which is preliminary data.</text>
</comment>
<dbReference type="OrthoDB" id="544277at2759"/>
<reference evidence="2 3" key="1">
    <citation type="submission" date="2017-03" db="EMBL/GenBank/DDBJ databases">
        <title>Genomes of endolithic fungi from Antarctica.</title>
        <authorList>
            <person name="Coleine C."/>
            <person name="Masonjones S."/>
            <person name="Stajich J.E."/>
        </authorList>
    </citation>
    <scope>NUCLEOTIDE SEQUENCE [LARGE SCALE GENOMIC DNA]</scope>
    <source>
        <strain evidence="2 3">CCFEE 6315</strain>
    </source>
</reference>
<dbReference type="InterPro" id="IPR052523">
    <property type="entry name" value="Trichothecene_AcTrans"/>
</dbReference>
<dbReference type="Gene3D" id="3.40.630.30">
    <property type="match status" value="1"/>
</dbReference>
<dbReference type="InterPro" id="IPR016181">
    <property type="entry name" value="Acyl_CoA_acyltransferase"/>
</dbReference>
<dbReference type="AlphaFoldDB" id="A0A4U0U754"/>
<protein>
    <recommendedName>
        <fullName evidence="1">N-acetyltransferase domain-containing protein</fullName>
    </recommendedName>
</protein>
<evidence type="ECO:0000313" key="3">
    <source>
        <dbReference type="Proteomes" id="UP000308549"/>
    </source>
</evidence>
<dbReference type="Pfam" id="PF00583">
    <property type="entry name" value="Acetyltransf_1"/>
    <property type="match status" value="1"/>
</dbReference>
<dbReference type="PROSITE" id="PS51186">
    <property type="entry name" value="GNAT"/>
    <property type="match status" value="1"/>
</dbReference>